<dbReference type="GO" id="GO:0005829">
    <property type="term" value="C:cytosol"/>
    <property type="evidence" value="ECO:0007669"/>
    <property type="project" value="TreeGrafter"/>
</dbReference>
<dbReference type="RefSeq" id="WP_089948969.1">
    <property type="nucleotide sequence ID" value="NZ_FNOI01000011.1"/>
</dbReference>
<sequence>MTAGVTFGCSGLAGLYEPVSSEQAAQVLEAAWEHGLRDFDTAPHYGNGMSERRIGDFLRDRTGWTLSTKVGRVLEPLQKGHTAEGFKSGLPFGQHFDFSASGVERSVADSFQRLGLNKIDTLYVHDILDPDVETDTPAHLRDLLDSGAPALSALKSSGVVSAIGIGVNTVAACMNTIGRMEIDRIMLAGRLTPLDRSALDKVVPLCAEHDIDLVIGGVFNSGILATGPGPDAHFDYLPASDDVQDRTRRIVQICERFGVPISALALQFPARFKVVSDIVIGTSKVSSLTRNLLQINAEIPQKLWDELDAEMEAGTI</sequence>
<dbReference type="Gene3D" id="3.20.20.100">
    <property type="entry name" value="NADP-dependent oxidoreductase domain"/>
    <property type="match status" value="1"/>
</dbReference>
<dbReference type="Proteomes" id="UP000199441">
    <property type="component" value="Unassembled WGS sequence"/>
</dbReference>
<dbReference type="SUPFAM" id="SSF51430">
    <property type="entry name" value="NAD(P)-linked oxidoreductase"/>
    <property type="match status" value="1"/>
</dbReference>
<feature type="domain" description="NADP-dependent oxidoreductase" evidence="1">
    <location>
        <begin position="6"/>
        <end position="309"/>
    </location>
</feature>
<keyword evidence="3" id="KW-1185">Reference proteome</keyword>
<gene>
    <name evidence="2" type="ORF">SAMN04488001_0110</name>
</gene>
<dbReference type="AlphaFoldDB" id="A0A1H3DG93"/>
<dbReference type="Pfam" id="PF00248">
    <property type="entry name" value="Aldo_ket_red"/>
    <property type="match status" value="1"/>
</dbReference>
<evidence type="ECO:0000259" key="1">
    <source>
        <dbReference type="Pfam" id="PF00248"/>
    </source>
</evidence>
<organism evidence="2 3">
    <name type="scientific">Litoreibacter albidus</name>
    <dbReference type="NCBI Taxonomy" id="670155"/>
    <lineage>
        <taxon>Bacteria</taxon>
        <taxon>Pseudomonadati</taxon>
        <taxon>Pseudomonadota</taxon>
        <taxon>Alphaproteobacteria</taxon>
        <taxon>Rhodobacterales</taxon>
        <taxon>Roseobacteraceae</taxon>
        <taxon>Litoreibacter</taxon>
    </lineage>
</organism>
<dbReference type="InterPro" id="IPR036812">
    <property type="entry name" value="NAD(P)_OxRdtase_dom_sf"/>
</dbReference>
<dbReference type="InterPro" id="IPR020471">
    <property type="entry name" value="AKR"/>
</dbReference>
<proteinExistence type="predicted"/>
<dbReference type="PANTHER" id="PTHR42686">
    <property type="entry name" value="GH17980P-RELATED"/>
    <property type="match status" value="1"/>
</dbReference>
<dbReference type="STRING" id="670155.SAMN04488001_0110"/>
<dbReference type="InterPro" id="IPR023210">
    <property type="entry name" value="NADP_OxRdtase_dom"/>
</dbReference>
<evidence type="ECO:0000313" key="3">
    <source>
        <dbReference type="Proteomes" id="UP000199441"/>
    </source>
</evidence>
<dbReference type="OrthoDB" id="9768851at2"/>
<protein>
    <submittedName>
        <fullName evidence="2">D-threo-aldose 1-dehydrogenase</fullName>
    </submittedName>
</protein>
<reference evidence="3" key="1">
    <citation type="submission" date="2016-10" db="EMBL/GenBank/DDBJ databases">
        <authorList>
            <person name="Varghese N."/>
            <person name="Submissions S."/>
        </authorList>
    </citation>
    <scope>NUCLEOTIDE SEQUENCE [LARGE SCALE GENOMIC DNA]</scope>
    <source>
        <strain evidence="3">DSM 26922</strain>
    </source>
</reference>
<name>A0A1H3DG93_9RHOB</name>
<dbReference type="GO" id="GO:0016491">
    <property type="term" value="F:oxidoreductase activity"/>
    <property type="evidence" value="ECO:0007669"/>
    <property type="project" value="InterPro"/>
</dbReference>
<evidence type="ECO:0000313" key="2">
    <source>
        <dbReference type="EMBL" id="SDX65350.1"/>
    </source>
</evidence>
<dbReference type="EMBL" id="FNOI01000011">
    <property type="protein sequence ID" value="SDX65350.1"/>
    <property type="molecule type" value="Genomic_DNA"/>
</dbReference>
<accession>A0A1H3DG93</accession>
<dbReference type="PANTHER" id="PTHR42686:SF1">
    <property type="entry name" value="GH17980P-RELATED"/>
    <property type="match status" value="1"/>
</dbReference>